<comment type="caution">
    <text evidence="7">The sequence shown here is derived from an EMBL/GenBank/DDBJ whole genome shotgun (WGS) entry which is preliminary data.</text>
</comment>
<keyword evidence="4 6" id="KW-0333">Golgi apparatus</keyword>
<dbReference type="Gene3D" id="3.30.450.70">
    <property type="match status" value="1"/>
</dbReference>
<dbReference type="PANTHER" id="PTHR23249">
    <property type="entry name" value="TRAFFICKING PROTEIN PARTICLE COMPLEX SUBUNIT"/>
    <property type="match status" value="1"/>
</dbReference>
<comment type="subunit">
    <text evidence="6">Part of the multisubunit transport protein particle (TRAPP) complex.</text>
</comment>
<dbReference type="Pfam" id="PF04099">
    <property type="entry name" value="Sybindin"/>
    <property type="match status" value="1"/>
</dbReference>
<evidence type="ECO:0000313" key="8">
    <source>
        <dbReference type="Proteomes" id="UP000245591"/>
    </source>
</evidence>
<evidence type="ECO:0000256" key="2">
    <source>
        <dbReference type="ARBA" id="ARBA00022824"/>
    </source>
</evidence>
<reference evidence="7 8" key="1">
    <citation type="journal article" date="2018" name="MBio">
        <title>Comparative Genomics Reveals the Core Gene Toolbox for the Fungus-Insect Symbiosis.</title>
        <authorList>
            <person name="Wang Y."/>
            <person name="Stata M."/>
            <person name="Wang W."/>
            <person name="Stajich J.E."/>
            <person name="White M.M."/>
            <person name="Moncalvo J.M."/>
        </authorList>
    </citation>
    <scope>NUCLEOTIDE SEQUENCE [LARGE SCALE GENOMIC DNA]</scope>
    <source>
        <strain evidence="7 8">AUS-126-30</strain>
    </source>
</reference>
<dbReference type="AlphaFoldDB" id="A0A2U1IYA0"/>
<feature type="non-terminal residue" evidence="7">
    <location>
        <position position="1"/>
    </location>
</feature>
<dbReference type="GO" id="GO:0006888">
    <property type="term" value="P:endoplasmic reticulum to Golgi vesicle-mediated transport"/>
    <property type="evidence" value="ECO:0007669"/>
    <property type="project" value="UniProtKB-UniRule"/>
</dbReference>
<comment type="similarity">
    <text evidence="5">Belongs to the TRAPP small subunits family. BET5 subfamily.</text>
</comment>
<dbReference type="PANTHER" id="PTHR23249:SF16">
    <property type="entry name" value="TRAFFICKING PROTEIN PARTICLE COMPLEX SUBUNIT 1"/>
    <property type="match status" value="1"/>
</dbReference>
<evidence type="ECO:0000256" key="3">
    <source>
        <dbReference type="ARBA" id="ARBA00022892"/>
    </source>
</evidence>
<keyword evidence="3 6" id="KW-0931">ER-Golgi transport</keyword>
<dbReference type="EMBL" id="MBFU01000725">
    <property type="protein sequence ID" value="PVZ97791.1"/>
    <property type="molecule type" value="Genomic_DNA"/>
</dbReference>
<evidence type="ECO:0000256" key="4">
    <source>
        <dbReference type="ARBA" id="ARBA00023034"/>
    </source>
</evidence>
<gene>
    <name evidence="7" type="ORF">BB558_006242</name>
</gene>
<dbReference type="Proteomes" id="UP000245591">
    <property type="component" value="Unassembled WGS sequence"/>
</dbReference>
<dbReference type="SUPFAM" id="SSF64356">
    <property type="entry name" value="SNARE-like"/>
    <property type="match status" value="1"/>
</dbReference>
<dbReference type="InterPro" id="IPR011012">
    <property type="entry name" value="Longin-like_dom_sf"/>
</dbReference>
<dbReference type="InterPro" id="IPR007233">
    <property type="entry name" value="TRAPPC"/>
</dbReference>
<keyword evidence="8" id="KW-1185">Reference proteome</keyword>
<comment type="subcellular location">
    <subcellularLocation>
        <location evidence="6">Endoplasmic reticulum</location>
    </subcellularLocation>
    <subcellularLocation>
        <location evidence="6">Golgi apparatus</location>
        <location evidence="6">cis-Golgi network</location>
    </subcellularLocation>
</comment>
<dbReference type="SMART" id="SM01399">
    <property type="entry name" value="Sybindin"/>
    <property type="match status" value="1"/>
</dbReference>
<keyword evidence="1 6" id="KW-0813">Transport</keyword>
<name>A0A2U1IYA0_SMIAN</name>
<evidence type="ECO:0000256" key="5">
    <source>
        <dbReference type="ARBA" id="ARBA00038167"/>
    </source>
</evidence>
<dbReference type="GO" id="GO:0030008">
    <property type="term" value="C:TRAPP complex"/>
    <property type="evidence" value="ECO:0007669"/>
    <property type="project" value="UniProtKB-UniRule"/>
</dbReference>
<dbReference type="GO" id="GO:0005783">
    <property type="term" value="C:endoplasmic reticulum"/>
    <property type="evidence" value="ECO:0007669"/>
    <property type="project" value="UniProtKB-SubCell"/>
</dbReference>
<dbReference type="GO" id="GO:0005794">
    <property type="term" value="C:Golgi apparatus"/>
    <property type="evidence" value="ECO:0007669"/>
    <property type="project" value="UniProtKB-SubCell"/>
</dbReference>
<organism evidence="7 8">
    <name type="scientific">Smittium angustum</name>
    <dbReference type="NCBI Taxonomy" id="133377"/>
    <lineage>
        <taxon>Eukaryota</taxon>
        <taxon>Fungi</taxon>
        <taxon>Fungi incertae sedis</taxon>
        <taxon>Zoopagomycota</taxon>
        <taxon>Kickxellomycotina</taxon>
        <taxon>Harpellomycetes</taxon>
        <taxon>Harpellales</taxon>
        <taxon>Legeriomycetaceae</taxon>
        <taxon>Smittium</taxon>
    </lineage>
</organism>
<evidence type="ECO:0000256" key="6">
    <source>
        <dbReference type="RuleBase" id="RU366065"/>
    </source>
</evidence>
<protein>
    <recommendedName>
        <fullName evidence="6">Trafficking protein particle complex subunit</fullName>
    </recommendedName>
</protein>
<evidence type="ECO:0000256" key="1">
    <source>
        <dbReference type="ARBA" id="ARBA00022448"/>
    </source>
</evidence>
<keyword evidence="2 6" id="KW-0256">Endoplasmic reticulum</keyword>
<accession>A0A2U1IYA0</accession>
<evidence type="ECO:0000313" key="7">
    <source>
        <dbReference type="EMBL" id="PVZ97791.1"/>
    </source>
</evidence>
<proteinExistence type="inferred from homology"/>
<sequence>EAKLVYGTVYSIRNIVNKLKGSDRSIQGNGEGFLSYKTKDYKSHYYESLTGIRMVLNTDINTHDTQSVLEHIYSHIFVEYLVKNPMTIINGRDVEFGASDSFKNALNTYIQSLPTFQA</sequence>